<dbReference type="EMBL" id="CAJNOM010001469">
    <property type="protein sequence ID" value="CAF1609093.1"/>
    <property type="molecule type" value="Genomic_DNA"/>
</dbReference>
<dbReference type="EMBL" id="CAJNOI010001130">
    <property type="protein sequence ID" value="CAF1385653.1"/>
    <property type="molecule type" value="Genomic_DNA"/>
</dbReference>
<dbReference type="Proteomes" id="UP000663832">
    <property type="component" value="Unassembled WGS sequence"/>
</dbReference>
<evidence type="ECO:0000313" key="3">
    <source>
        <dbReference type="Proteomes" id="UP000663832"/>
    </source>
</evidence>
<evidence type="ECO:0000313" key="1">
    <source>
        <dbReference type="EMBL" id="CAF1385653.1"/>
    </source>
</evidence>
<dbReference type="Proteomes" id="UP000663877">
    <property type="component" value="Unassembled WGS sequence"/>
</dbReference>
<name>A0A816BGZ8_9BILA</name>
<protein>
    <submittedName>
        <fullName evidence="2">Uncharacterized protein</fullName>
    </submittedName>
</protein>
<accession>A0A816BGZ8</accession>
<evidence type="ECO:0000313" key="2">
    <source>
        <dbReference type="EMBL" id="CAF1609093.1"/>
    </source>
</evidence>
<dbReference type="AlphaFoldDB" id="A0A816BGZ8"/>
<reference evidence="2" key="1">
    <citation type="submission" date="2021-02" db="EMBL/GenBank/DDBJ databases">
        <authorList>
            <person name="Nowell W R."/>
        </authorList>
    </citation>
    <scope>NUCLEOTIDE SEQUENCE</scope>
</reference>
<sequence>MTRVWQNSTNGSISISSWDVLASSYFHVIWQWNEPYGSSAQSTQPIVNDQSSITYISILPYIYAIDAHGLTLWKTEIVSQDEIERFNLFSNCLSLNTETNIIYILVSSSPNDQLKYMSNTFIVPVRINNGQLLDRINIDIPSNAQINVHCPILIGNEAIYLSWTIGNDPDLVSLNIMAVPQI</sequence>
<organism evidence="2 3">
    <name type="scientific">Adineta steineri</name>
    <dbReference type="NCBI Taxonomy" id="433720"/>
    <lineage>
        <taxon>Eukaryota</taxon>
        <taxon>Metazoa</taxon>
        <taxon>Spiralia</taxon>
        <taxon>Gnathifera</taxon>
        <taxon>Rotifera</taxon>
        <taxon>Eurotatoria</taxon>
        <taxon>Bdelloidea</taxon>
        <taxon>Adinetida</taxon>
        <taxon>Adinetidae</taxon>
        <taxon>Adineta</taxon>
    </lineage>
</organism>
<dbReference type="OrthoDB" id="9976329at2759"/>
<keyword evidence="3" id="KW-1185">Reference proteome</keyword>
<gene>
    <name evidence="1" type="ORF">BJG266_LOCUS36824</name>
    <name evidence="2" type="ORF">QVE165_LOCUS53793</name>
</gene>
<proteinExistence type="predicted"/>
<comment type="caution">
    <text evidence="2">The sequence shown here is derived from an EMBL/GenBank/DDBJ whole genome shotgun (WGS) entry which is preliminary data.</text>
</comment>